<dbReference type="RefSeq" id="WP_143382488.1">
    <property type="nucleotide sequence ID" value="NZ_CP041637.1"/>
</dbReference>
<keyword evidence="4" id="KW-1185">Reference proteome</keyword>
<feature type="domain" description="Peptidase M61 N-terminal" evidence="2">
    <location>
        <begin position="37"/>
        <end position="208"/>
    </location>
</feature>
<accession>A0A516GVN8</accession>
<dbReference type="Gene3D" id="1.10.390.10">
    <property type="entry name" value="Neutral Protease Domain 2"/>
    <property type="match status" value="1"/>
</dbReference>
<feature type="domain" description="Peptidase M61 catalytic" evidence="1">
    <location>
        <begin position="296"/>
        <end position="405"/>
    </location>
</feature>
<dbReference type="Proteomes" id="UP000319209">
    <property type="component" value="Chromosome"/>
</dbReference>
<dbReference type="PROSITE" id="PS51257">
    <property type="entry name" value="PROKAR_LIPOPROTEIN"/>
    <property type="match status" value="1"/>
</dbReference>
<organism evidence="3 4">
    <name type="scientific">Formosa sediminum</name>
    <dbReference type="NCBI Taxonomy" id="2594004"/>
    <lineage>
        <taxon>Bacteria</taxon>
        <taxon>Pseudomonadati</taxon>
        <taxon>Bacteroidota</taxon>
        <taxon>Flavobacteriia</taxon>
        <taxon>Flavobacteriales</taxon>
        <taxon>Flavobacteriaceae</taxon>
        <taxon>Formosa</taxon>
    </lineage>
</organism>
<name>A0A516GVN8_9FLAO</name>
<dbReference type="OrthoDB" id="9778516at2"/>
<protein>
    <submittedName>
        <fullName evidence="3">Peptidase</fullName>
    </submittedName>
</protein>
<dbReference type="KEGG" id="fop:FNB79_16925"/>
<dbReference type="InterPro" id="IPR007963">
    <property type="entry name" value="Peptidase_M61_catalytic"/>
</dbReference>
<dbReference type="InterPro" id="IPR027268">
    <property type="entry name" value="Peptidase_M4/M1_CTD_sf"/>
</dbReference>
<evidence type="ECO:0000313" key="4">
    <source>
        <dbReference type="Proteomes" id="UP000319209"/>
    </source>
</evidence>
<evidence type="ECO:0000259" key="1">
    <source>
        <dbReference type="Pfam" id="PF05299"/>
    </source>
</evidence>
<evidence type="ECO:0000259" key="2">
    <source>
        <dbReference type="Pfam" id="PF17899"/>
    </source>
</evidence>
<dbReference type="AlphaFoldDB" id="A0A516GVN8"/>
<dbReference type="EMBL" id="CP041637">
    <property type="protein sequence ID" value="QDO95582.1"/>
    <property type="molecule type" value="Genomic_DNA"/>
</dbReference>
<gene>
    <name evidence="3" type="ORF">FNB79_16925</name>
</gene>
<dbReference type="SUPFAM" id="SSF55486">
    <property type="entry name" value="Metalloproteases ('zincins'), catalytic domain"/>
    <property type="match status" value="1"/>
</dbReference>
<dbReference type="Pfam" id="PF05299">
    <property type="entry name" value="Peptidase_M61"/>
    <property type="match status" value="1"/>
</dbReference>
<reference evidence="3 4" key="1">
    <citation type="submission" date="2019-07" db="EMBL/GenBank/DDBJ databases">
        <title>Genome sequencing for Formosa sp. PS13.</title>
        <authorList>
            <person name="Park S.-J."/>
        </authorList>
    </citation>
    <scope>NUCLEOTIDE SEQUENCE [LARGE SCALE GENOMIC DNA]</scope>
    <source>
        <strain evidence="3 4">PS13</strain>
    </source>
</reference>
<dbReference type="Pfam" id="PF17899">
    <property type="entry name" value="Peptidase_M61_N"/>
    <property type="match status" value="1"/>
</dbReference>
<dbReference type="Gene3D" id="2.60.40.3650">
    <property type="match status" value="1"/>
</dbReference>
<proteinExistence type="predicted"/>
<dbReference type="InterPro" id="IPR040756">
    <property type="entry name" value="Peptidase_M61_N"/>
</dbReference>
<sequence length="514" mass="58762">MTSVFRILILSFTFILYSCGNSKTAITETPNFDPVQFEINLLDRSNDTYKVTVIPPTLTKHNTIYQFASTAPGTYQVMDIGRYVKAFKAFDKNGNELDTQQISTNQFQLTSPEKITKIEYQISETWDTPVSENQIYLMCGTSLENDHTLINGQAVFGYFKDKQNTPITIKLNYPDTWSVGTPLSQNSKGLYVAEDYDKVVDSPILLGNLTKASMDVQGTKVDIYTYSKTGLITSNQVLKSMENMLLSASGFLNGLPVKNYTFLFHFEDKTNGAWEHSYSSEYIYREDKWENVEQQILEVAAHEFFHVVTPLNIHSEIVDQFNFITPVPSRHLWLYEGTTEWASHMMLFRSGLKSTNDYFKTLSRKIMVDSKYFDPKVSLEQLSLTSYTKAGNKQYGNIYMRGALVAGLIDIKLLELSNGKRGYIDVINDLAKEYGPDKPFNDATFFDTFVKKTYPEIQTIIDQYIVHANPLPLQEYYNKIGITYNPETNTFSLNESPTTTQLNLRNKWMAPISL</sequence>
<evidence type="ECO:0000313" key="3">
    <source>
        <dbReference type="EMBL" id="QDO95582.1"/>
    </source>
</evidence>